<evidence type="ECO:0000313" key="2">
    <source>
        <dbReference type="Proteomes" id="UP000001202"/>
    </source>
</evidence>
<dbReference type="GeneID" id="93876800"/>
<sequence length="60" mass="6625">MLSMQLVTVTVQGAMVADIAVAVRTAPHPFLYASVLQDSPQARKPVRETRYQKMSAFLCT</sequence>
<proteinExistence type="predicted"/>
<dbReference type="AlphaFoldDB" id="A0A0H3BIX3"/>
<dbReference type="KEGG" id="tpp:TPASS_0451"/>
<name>A0A0H3BIX3_TREPS</name>
<protein>
    <submittedName>
        <fullName evidence="1">Uncharacterized protein</fullName>
    </submittedName>
</protein>
<dbReference type="PATRIC" id="fig|455434.6.peg.451"/>
<dbReference type="Proteomes" id="UP000001202">
    <property type="component" value="Chromosome"/>
</dbReference>
<accession>A0A0H3BIX3</accession>
<organism evidence="1 2">
    <name type="scientific">Treponema pallidum subsp. pallidum (strain SS14)</name>
    <dbReference type="NCBI Taxonomy" id="455434"/>
    <lineage>
        <taxon>Bacteria</taxon>
        <taxon>Pseudomonadati</taxon>
        <taxon>Spirochaetota</taxon>
        <taxon>Spirochaetia</taxon>
        <taxon>Spirochaetales</taxon>
        <taxon>Treponemataceae</taxon>
        <taxon>Treponema</taxon>
    </lineage>
</organism>
<dbReference type="RefSeq" id="WP_010881899.1">
    <property type="nucleotide sequence ID" value="NC_010741.1"/>
</dbReference>
<evidence type="ECO:0000313" key="1">
    <source>
        <dbReference type="EMBL" id="ACD70876.1"/>
    </source>
</evidence>
<gene>
    <name evidence="1" type="ordered locus">TPASS_0451</name>
</gene>
<reference evidence="1 2" key="1">
    <citation type="journal article" date="2008" name="BMC Microbiol.">
        <title>Complete genome sequence of Treponema pallidum ssp. pallidum strain SS14 determined with oligonucleotide arrays.</title>
        <authorList>
            <person name="Matejkova P."/>
            <person name="Strouhal M."/>
            <person name="Smajs D."/>
            <person name="Norris S.J."/>
            <person name="Palzkill T."/>
            <person name="Petrosino J.F."/>
            <person name="Sodergren E."/>
            <person name="Norton J.E."/>
            <person name="Singh J."/>
            <person name="Richmond T.A."/>
            <person name="Molla M.N."/>
            <person name="Albert T.J."/>
            <person name="Weinstock G.M."/>
        </authorList>
    </citation>
    <scope>NUCLEOTIDE SEQUENCE [LARGE SCALE GENOMIC DNA]</scope>
    <source>
        <strain evidence="1 2">SS14</strain>
    </source>
</reference>
<dbReference type="EMBL" id="CP000805">
    <property type="protein sequence ID" value="ACD70876.1"/>
    <property type="molecule type" value="Genomic_DNA"/>
</dbReference>